<gene>
    <name evidence="1" type="ORF">BDV41DRAFT_572862</name>
</gene>
<proteinExistence type="predicted"/>
<organism evidence="1 2">
    <name type="scientific">Aspergillus transmontanensis</name>
    <dbReference type="NCBI Taxonomy" id="1034304"/>
    <lineage>
        <taxon>Eukaryota</taxon>
        <taxon>Fungi</taxon>
        <taxon>Dikarya</taxon>
        <taxon>Ascomycota</taxon>
        <taxon>Pezizomycotina</taxon>
        <taxon>Eurotiomycetes</taxon>
        <taxon>Eurotiomycetidae</taxon>
        <taxon>Eurotiales</taxon>
        <taxon>Aspergillaceae</taxon>
        <taxon>Aspergillus</taxon>
        <taxon>Aspergillus subgen. Circumdati</taxon>
    </lineage>
</organism>
<name>A0A5N6WAM3_9EURO</name>
<dbReference type="EMBL" id="ML738301">
    <property type="protein sequence ID" value="KAE8317578.1"/>
    <property type="molecule type" value="Genomic_DNA"/>
</dbReference>
<dbReference type="AlphaFoldDB" id="A0A5N6WAM3"/>
<protein>
    <submittedName>
        <fullName evidence="1">Uncharacterized protein</fullName>
    </submittedName>
</protein>
<dbReference type="Proteomes" id="UP000325433">
    <property type="component" value="Unassembled WGS sequence"/>
</dbReference>
<evidence type="ECO:0000313" key="2">
    <source>
        <dbReference type="Proteomes" id="UP000325433"/>
    </source>
</evidence>
<reference evidence="2" key="1">
    <citation type="submission" date="2019-04" db="EMBL/GenBank/DDBJ databases">
        <title>Friends and foes A comparative genomics studyof 23 Aspergillus species from section Flavi.</title>
        <authorList>
            <consortium name="DOE Joint Genome Institute"/>
            <person name="Kjaerbolling I."/>
            <person name="Vesth T."/>
            <person name="Frisvad J.C."/>
            <person name="Nybo J.L."/>
            <person name="Theobald S."/>
            <person name="Kildgaard S."/>
            <person name="Isbrandt T."/>
            <person name="Kuo A."/>
            <person name="Sato A."/>
            <person name="Lyhne E.K."/>
            <person name="Kogle M.E."/>
            <person name="Wiebenga A."/>
            <person name="Kun R.S."/>
            <person name="Lubbers R.J."/>
            <person name="Makela M.R."/>
            <person name="Barry K."/>
            <person name="Chovatia M."/>
            <person name="Clum A."/>
            <person name="Daum C."/>
            <person name="Haridas S."/>
            <person name="He G."/>
            <person name="LaButti K."/>
            <person name="Lipzen A."/>
            <person name="Mondo S."/>
            <person name="Riley R."/>
            <person name="Salamov A."/>
            <person name="Simmons B.A."/>
            <person name="Magnuson J.K."/>
            <person name="Henrissat B."/>
            <person name="Mortensen U.H."/>
            <person name="Larsen T.O."/>
            <person name="Devries R.P."/>
            <person name="Grigoriev I.V."/>
            <person name="Machida M."/>
            <person name="Baker S.E."/>
            <person name="Andersen M.R."/>
        </authorList>
    </citation>
    <scope>NUCLEOTIDE SEQUENCE [LARGE SCALE GENOMIC DNA]</scope>
    <source>
        <strain evidence="2">CBS 130015</strain>
    </source>
</reference>
<keyword evidence="2" id="KW-1185">Reference proteome</keyword>
<sequence>MIGGGPAENFLHHARKAQEDLDGEIECPENTPDVDGTWYKDRYIGYAYRYPYSAIARFMEHWHAYLPRTCRASLCISWFKQGRLNGSIVMWPGSGLAFSTPQWEDSNIEYHSGNWLGFLDSGVSDCEFSIEEQLTAYRNLETVNKLP</sequence>
<evidence type="ECO:0000313" key="1">
    <source>
        <dbReference type="EMBL" id="KAE8317578.1"/>
    </source>
</evidence>
<accession>A0A5N6WAM3</accession>